<evidence type="ECO:0000256" key="1">
    <source>
        <dbReference type="SAM" id="Coils"/>
    </source>
</evidence>
<keyword evidence="4" id="KW-1185">Reference proteome</keyword>
<comment type="caution">
    <text evidence="3">The sequence shown here is derived from an EMBL/GenBank/DDBJ whole genome shotgun (WGS) entry which is preliminary data.</text>
</comment>
<name>A0A8S3SHU7_MYTED</name>
<dbReference type="OrthoDB" id="6124308at2759"/>
<feature type="signal peptide" evidence="2">
    <location>
        <begin position="1"/>
        <end position="21"/>
    </location>
</feature>
<sequence length="193" mass="22656">MYVKSFFLCLSFVATLSSSIGSNSESLLVCSKFHFEEKVLEKLVRLEHKMELTEEKMKKWEDSFSSKLDKMDSVIRQTTEFVDSIRINHAQEQVRLNDSYQEIVKRVHIQLKNVTNFYGEQMKTSLDSMSSRMQAFSGAEKNRQKALELMRYTLNQEQQRFNNSFDLILENFRLASNDTFNELIATQQKGKIH</sequence>
<dbReference type="AlphaFoldDB" id="A0A8S3SHU7"/>
<evidence type="ECO:0000256" key="2">
    <source>
        <dbReference type="SAM" id="SignalP"/>
    </source>
</evidence>
<accession>A0A8S3SHU7</accession>
<protein>
    <submittedName>
        <fullName evidence="3">Uncharacterized protein</fullName>
    </submittedName>
</protein>
<dbReference type="Proteomes" id="UP000683360">
    <property type="component" value="Unassembled WGS sequence"/>
</dbReference>
<gene>
    <name evidence="3" type="ORF">MEDL_33410</name>
</gene>
<feature type="coiled-coil region" evidence="1">
    <location>
        <begin position="36"/>
        <end position="63"/>
    </location>
</feature>
<reference evidence="3" key="1">
    <citation type="submission" date="2021-03" db="EMBL/GenBank/DDBJ databases">
        <authorList>
            <person name="Bekaert M."/>
        </authorList>
    </citation>
    <scope>NUCLEOTIDE SEQUENCE</scope>
</reference>
<evidence type="ECO:0000313" key="4">
    <source>
        <dbReference type="Proteomes" id="UP000683360"/>
    </source>
</evidence>
<dbReference type="EMBL" id="CAJPWZ010001646">
    <property type="protein sequence ID" value="CAG2219903.1"/>
    <property type="molecule type" value="Genomic_DNA"/>
</dbReference>
<evidence type="ECO:0000313" key="3">
    <source>
        <dbReference type="EMBL" id="CAG2219903.1"/>
    </source>
</evidence>
<keyword evidence="2" id="KW-0732">Signal</keyword>
<keyword evidence="1" id="KW-0175">Coiled coil</keyword>
<feature type="chain" id="PRO_5035902078" evidence="2">
    <location>
        <begin position="22"/>
        <end position="193"/>
    </location>
</feature>
<organism evidence="3 4">
    <name type="scientific">Mytilus edulis</name>
    <name type="common">Blue mussel</name>
    <dbReference type="NCBI Taxonomy" id="6550"/>
    <lineage>
        <taxon>Eukaryota</taxon>
        <taxon>Metazoa</taxon>
        <taxon>Spiralia</taxon>
        <taxon>Lophotrochozoa</taxon>
        <taxon>Mollusca</taxon>
        <taxon>Bivalvia</taxon>
        <taxon>Autobranchia</taxon>
        <taxon>Pteriomorphia</taxon>
        <taxon>Mytilida</taxon>
        <taxon>Mytiloidea</taxon>
        <taxon>Mytilidae</taxon>
        <taxon>Mytilinae</taxon>
        <taxon>Mytilus</taxon>
    </lineage>
</organism>
<proteinExistence type="predicted"/>